<evidence type="ECO:0000313" key="2">
    <source>
        <dbReference type="Proteomes" id="UP000696931"/>
    </source>
</evidence>
<organism evidence="1 2">
    <name type="scientific">Eiseniibacteriota bacterium</name>
    <dbReference type="NCBI Taxonomy" id="2212470"/>
    <lineage>
        <taxon>Bacteria</taxon>
        <taxon>Candidatus Eiseniibacteriota</taxon>
    </lineage>
</organism>
<gene>
    <name evidence="1" type="ORF">HZA61_09745</name>
</gene>
<evidence type="ECO:0000313" key="1">
    <source>
        <dbReference type="EMBL" id="MBI5169758.1"/>
    </source>
</evidence>
<sequence length="196" mass="21091">MSHASLSQLSDAALIESAQFAVRRERSCTAEVVAHIAEVGARKLHLRAGYSSLRDWCIAKLGLSEDAAYKRIQAARASRRVPRVLPMLERGELSLSALVTLAPVLAPGNAAALLERAAGRTKLEVQQLVAEQFPQPDLPTVVTTSDTTEPLVPSMKTGCQRSIPTRPCATQPPLTIRLFGVGPPPHVSFREAGPTR</sequence>
<comment type="caution">
    <text evidence="1">The sequence shown here is derived from an EMBL/GenBank/DDBJ whole genome shotgun (WGS) entry which is preliminary data.</text>
</comment>
<proteinExistence type="predicted"/>
<dbReference type="EMBL" id="JACRIW010000066">
    <property type="protein sequence ID" value="MBI5169758.1"/>
    <property type="molecule type" value="Genomic_DNA"/>
</dbReference>
<evidence type="ECO:0008006" key="3">
    <source>
        <dbReference type="Google" id="ProtNLM"/>
    </source>
</evidence>
<feature type="non-terminal residue" evidence="1">
    <location>
        <position position="196"/>
    </location>
</feature>
<protein>
    <recommendedName>
        <fullName evidence="3">DUF222 domain-containing protein</fullName>
    </recommendedName>
</protein>
<name>A0A933SDH6_UNCEI</name>
<accession>A0A933SDH6</accession>
<reference evidence="1" key="1">
    <citation type="submission" date="2020-07" db="EMBL/GenBank/DDBJ databases">
        <title>Huge and variable diversity of episymbiotic CPR bacteria and DPANN archaea in groundwater ecosystems.</title>
        <authorList>
            <person name="He C.Y."/>
            <person name="Keren R."/>
            <person name="Whittaker M."/>
            <person name="Farag I.F."/>
            <person name="Doudna J."/>
            <person name="Cate J.H.D."/>
            <person name="Banfield J.F."/>
        </authorList>
    </citation>
    <scope>NUCLEOTIDE SEQUENCE</scope>
    <source>
        <strain evidence="1">NC_groundwater_1813_Pr3_B-0.1um_71_17</strain>
    </source>
</reference>
<dbReference type="AlphaFoldDB" id="A0A933SDH6"/>
<dbReference type="Proteomes" id="UP000696931">
    <property type="component" value="Unassembled WGS sequence"/>
</dbReference>